<feature type="region of interest" description="Disordered" evidence="2">
    <location>
        <begin position="268"/>
        <end position="306"/>
    </location>
</feature>
<evidence type="ECO:0000259" key="3">
    <source>
        <dbReference type="SMART" id="SM00993"/>
    </source>
</evidence>
<protein>
    <submittedName>
        <fullName evidence="4">YL1-C domain-containing protein</fullName>
    </submittedName>
</protein>
<feature type="compositionally biased region" description="Basic and acidic residues" evidence="2">
    <location>
        <begin position="163"/>
        <end position="175"/>
    </location>
</feature>
<dbReference type="Pfam" id="PF05764">
    <property type="entry name" value="YL1"/>
    <property type="match status" value="1"/>
</dbReference>
<feature type="region of interest" description="Disordered" evidence="2">
    <location>
        <begin position="99"/>
        <end position="186"/>
    </location>
</feature>
<dbReference type="Pfam" id="PF08265">
    <property type="entry name" value="YL1_C"/>
    <property type="match status" value="1"/>
</dbReference>
<feature type="compositionally biased region" description="Acidic residues" evidence="2">
    <location>
        <begin position="33"/>
        <end position="70"/>
    </location>
</feature>
<proteinExistence type="inferred from homology"/>
<feature type="compositionally biased region" description="Low complexity" evidence="2">
    <location>
        <begin position="113"/>
        <end position="124"/>
    </location>
</feature>
<dbReference type="OrthoDB" id="78296at2759"/>
<dbReference type="InterPro" id="IPR046757">
    <property type="entry name" value="YL1_N"/>
</dbReference>
<dbReference type="EMBL" id="JACAZE010000005">
    <property type="protein sequence ID" value="KAF7316957.1"/>
    <property type="molecule type" value="Genomic_DNA"/>
</dbReference>
<name>A0A8H6THS1_MYCCL</name>
<accession>A0A8H6THS1</accession>
<gene>
    <name evidence="4" type="ORF">HMN09_00430000</name>
</gene>
<comment type="caution">
    <text evidence="4">The sequence shown here is derived from an EMBL/GenBank/DDBJ whole genome shotgun (WGS) entry which is preliminary data.</text>
</comment>
<dbReference type="Proteomes" id="UP000613580">
    <property type="component" value="Unassembled WGS sequence"/>
</dbReference>
<feature type="domain" description="Vps72/YL1 C-terminal" evidence="3">
    <location>
        <begin position="334"/>
        <end position="363"/>
    </location>
</feature>
<organism evidence="4 5">
    <name type="scientific">Mycena chlorophos</name>
    <name type="common">Agaric fungus</name>
    <name type="synonym">Agaricus chlorophos</name>
    <dbReference type="NCBI Taxonomy" id="658473"/>
    <lineage>
        <taxon>Eukaryota</taxon>
        <taxon>Fungi</taxon>
        <taxon>Dikarya</taxon>
        <taxon>Basidiomycota</taxon>
        <taxon>Agaricomycotina</taxon>
        <taxon>Agaricomycetes</taxon>
        <taxon>Agaricomycetidae</taxon>
        <taxon>Agaricales</taxon>
        <taxon>Marasmiineae</taxon>
        <taxon>Mycenaceae</taxon>
        <taxon>Mycena</taxon>
    </lineage>
</organism>
<sequence length="387" mass="43846">MSDAPAPDELLATRRSRRSTAGNRMQAAMAEMAMEDMKDEDDEDFANDKEEEDVFDDDFASTASEADEPAQVEAAAQEEEKRARKARFFAATRARWEKAADAAHARNKATFQPEAEAAAADDPASPLRTRSGRRRVTVTEPTKPAVEGRSRQSKRKQTVLSRTKSESLFRSEQLKKATQKKRVRPEQRIRTQAELIAQALDAEEGNIVEHRDYLKQEEEKRQRARVVRQLWFHHRCSITPYAALVPHPLAPLPPVQRVEKTTRNYVVHEETQSRDSSPSPPPQSSGRSRKQQTTDTETKPSWGSTMTAMFGSHVNWEEVKVYSGQDRPLARPVPICPLTGSPARYREPQSGVPFANAGAYQTLKQVLNHEYVWSVELGAYVRHEQRE</sequence>
<dbReference type="AlphaFoldDB" id="A0A8H6THS1"/>
<comment type="similarity">
    <text evidence="1">Belongs to the VPS72/YL1 family.</text>
</comment>
<dbReference type="InterPro" id="IPR013272">
    <property type="entry name" value="Vps72/YL1_C"/>
</dbReference>
<keyword evidence="5" id="KW-1185">Reference proteome</keyword>
<evidence type="ECO:0000313" key="5">
    <source>
        <dbReference type="Proteomes" id="UP000613580"/>
    </source>
</evidence>
<evidence type="ECO:0000256" key="2">
    <source>
        <dbReference type="SAM" id="MobiDB-lite"/>
    </source>
</evidence>
<reference evidence="4" key="1">
    <citation type="submission" date="2020-05" db="EMBL/GenBank/DDBJ databases">
        <title>Mycena genomes resolve the evolution of fungal bioluminescence.</title>
        <authorList>
            <person name="Tsai I.J."/>
        </authorList>
    </citation>
    <scope>NUCLEOTIDE SEQUENCE</scope>
    <source>
        <strain evidence="4">110903Hualien_Pintung</strain>
    </source>
</reference>
<feature type="compositionally biased region" description="Polar residues" evidence="2">
    <location>
        <begin position="293"/>
        <end position="306"/>
    </location>
</feature>
<evidence type="ECO:0000313" key="4">
    <source>
        <dbReference type="EMBL" id="KAF7316957.1"/>
    </source>
</evidence>
<feature type="region of interest" description="Disordered" evidence="2">
    <location>
        <begin position="1"/>
        <end position="85"/>
    </location>
</feature>
<dbReference type="GO" id="GO:0005634">
    <property type="term" value="C:nucleus"/>
    <property type="evidence" value="ECO:0007669"/>
    <property type="project" value="TreeGrafter"/>
</dbReference>
<dbReference type="PANTHER" id="PTHR13275">
    <property type="entry name" value="YL-1 PROTEIN TRANSCRIPTION FACTOR-LIKE 1"/>
    <property type="match status" value="1"/>
</dbReference>
<dbReference type="PANTHER" id="PTHR13275:SF4">
    <property type="entry name" value="VACUOLAR PROTEIN SORTING-ASSOCIATED PROTEIN 72 HOMOLOG"/>
    <property type="match status" value="1"/>
</dbReference>
<evidence type="ECO:0000256" key="1">
    <source>
        <dbReference type="ARBA" id="ARBA00006832"/>
    </source>
</evidence>
<dbReference type="SMART" id="SM00993">
    <property type="entry name" value="YL1_C"/>
    <property type="match status" value="1"/>
</dbReference>